<name>L0HI88_METFS</name>
<sequence>MTEKTRTIVTMSPHMKEKLAQTAEKQGCSQAEVLRNAFIRAVEADS</sequence>
<dbReference type="HOGENOM" id="CLU_3178566_0_0_2"/>
<protein>
    <recommendedName>
        <fullName evidence="3">Ribbon-helix-helix protein, copG family</fullName>
    </recommendedName>
</protein>
<dbReference type="GeneID" id="62009175"/>
<dbReference type="KEGG" id="mfo:Metfor_2019"/>
<dbReference type="Proteomes" id="UP000010824">
    <property type="component" value="Chromosome"/>
</dbReference>
<gene>
    <name evidence="1" type="ordered locus">Metfor_2019</name>
</gene>
<keyword evidence="2" id="KW-1185">Reference proteome</keyword>
<accession>L0HI88</accession>
<dbReference type="RefSeq" id="WP_015285996.1">
    <property type="nucleotide sequence ID" value="NC_019943.1"/>
</dbReference>
<dbReference type="eggNOG" id="arCOG14341">
    <property type="taxonomic scope" value="Archaea"/>
</dbReference>
<organism evidence="1 2">
    <name type="scientific">Methanoregula formicica (strain DSM 22288 / NBRC 105244 / SMSP)</name>
    <dbReference type="NCBI Taxonomy" id="593750"/>
    <lineage>
        <taxon>Archaea</taxon>
        <taxon>Methanobacteriati</taxon>
        <taxon>Methanobacteriota</taxon>
        <taxon>Stenosarchaea group</taxon>
        <taxon>Methanomicrobia</taxon>
        <taxon>Methanomicrobiales</taxon>
        <taxon>Methanoregulaceae</taxon>
        <taxon>Methanoregula</taxon>
    </lineage>
</organism>
<evidence type="ECO:0008006" key="3">
    <source>
        <dbReference type="Google" id="ProtNLM"/>
    </source>
</evidence>
<reference evidence="2" key="1">
    <citation type="submission" date="2011-12" db="EMBL/GenBank/DDBJ databases">
        <title>Complete sequence of Methanoregula formicicum SMSP.</title>
        <authorList>
            <person name="Lucas S."/>
            <person name="Han J."/>
            <person name="Lapidus A."/>
            <person name="Cheng J.-F."/>
            <person name="Goodwin L."/>
            <person name="Pitluck S."/>
            <person name="Peters L."/>
            <person name="Ovchinnikova G."/>
            <person name="Teshima H."/>
            <person name="Detter J.C."/>
            <person name="Han C."/>
            <person name="Tapia R."/>
            <person name="Land M."/>
            <person name="Hauser L."/>
            <person name="Kyrpides N."/>
            <person name="Ivanova N."/>
            <person name="Pagani I."/>
            <person name="Imachi H."/>
            <person name="Tamaki H."/>
            <person name="Sekiguchi Y."/>
            <person name="Kamagata Y."/>
            <person name="Cadillo-Quiroz H."/>
            <person name="Zinder S."/>
            <person name="Liu W.-T."/>
            <person name="Woyke T."/>
        </authorList>
    </citation>
    <scope>NUCLEOTIDE SEQUENCE [LARGE SCALE GENOMIC DNA]</scope>
    <source>
        <strain evidence="2">DSM 22288 / NBRC 105244 / SMSP</strain>
    </source>
</reference>
<dbReference type="STRING" id="593750.Metfor_2019"/>
<proteinExistence type="predicted"/>
<reference evidence="1 2" key="2">
    <citation type="journal article" date="2014" name="Genome Announc.">
        <title>Complete Genome Sequence of Methanoregula formicica SMSPT, a Mesophilic Hydrogenotrophic Methanogen Isolated from a Methanogenic Upflow Anaerobic Sludge Blanket Reactor.</title>
        <authorList>
            <person name="Yamamoto K."/>
            <person name="Tamaki H."/>
            <person name="Cadillo-Quiroz H."/>
            <person name="Imachi H."/>
            <person name="Kyrpides N."/>
            <person name="Woyke T."/>
            <person name="Goodwin L."/>
            <person name="Zinder S.H."/>
            <person name="Kamagata Y."/>
            <person name="Liu W.T."/>
        </authorList>
    </citation>
    <scope>NUCLEOTIDE SEQUENCE [LARGE SCALE GENOMIC DNA]</scope>
    <source>
        <strain evidence="2">DSM 22288 / NBRC 105244 / SMSP</strain>
    </source>
</reference>
<dbReference type="OrthoDB" id="141467at2157"/>
<dbReference type="InParanoid" id="L0HI88"/>
<evidence type="ECO:0000313" key="2">
    <source>
        <dbReference type="Proteomes" id="UP000010824"/>
    </source>
</evidence>
<evidence type="ECO:0000313" key="1">
    <source>
        <dbReference type="EMBL" id="AGB03033.1"/>
    </source>
</evidence>
<dbReference type="EMBL" id="CP003167">
    <property type="protein sequence ID" value="AGB03033.1"/>
    <property type="molecule type" value="Genomic_DNA"/>
</dbReference>
<dbReference type="AlphaFoldDB" id="L0HI88"/>